<reference evidence="4" key="1">
    <citation type="submission" date="2017-02" db="UniProtKB">
        <authorList>
            <consortium name="WormBaseParasite"/>
        </authorList>
    </citation>
    <scope>IDENTIFICATION</scope>
</reference>
<dbReference type="STRING" id="6216.A0A0R3SH43"/>
<proteinExistence type="predicted"/>
<feature type="domain" description="FAD-binding" evidence="1">
    <location>
        <begin position="89"/>
        <end position="126"/>
    </location>
</feature>
<dbReference type="Gene3D" id="3.50.50.60">
    <property type="entry name" value="FAD/NAD(P)-binding domain"/>
    <property type="match status" value="1"/>
</dbReference>
<evidence type="ECO:0000313" key="3">
    <source>
        <dbReference type="Proteomes" id="UP000274504"/>
    </source>
</evidence>
<evidence type="ECO:0000313" key="4">
    <source>
        <dbReference type="WBParaSite" id="HDID_0000425501-mRNA-1"/>
    </source>
</evidence>
<dbReference type="AlphaFoldDB" id="A0A0R3SH43"/>
<dbReference type="Pfam" id="PF01494">
    <property type="entry name" value="FAD_binding_3"/>
    <property type="match status" value="1"/>
</dbReference>
<name>A0A0R3SH43_HYMDI</name>
<dbReference type="WBParaSite" id="HDID_0000425501-mRNA-1">
    <property type="protein sequence ID" value="HDID_0000425501-mRNA-1"/>
    <property type="gene ID" value="HDID_0000425501"/>
</dbReference>
<organism evidence="4">
    <name type="scientific">Hymenolepis diminuta</name>
    <name type="common">Rat tapeworm</name>
    <dbReference type="NCBI Taxonomy" id="6216"/>
    <lineage>
        <taxon>Eukaryota</taxon>
        <taxon>Metazoa</taxon>
        <taxon>Spiralia</taxon>
        <taxon>Lophotrochozoa</taxon>
        <taxon>Platyhelminthes</taxon>
        <taxon>Cestoda</taxon>
        <taxon>Eucestoda</taxon>
        <taxon>Cyclophyllidea</taxon>
        <taxon>Hymenolepididae</taxon>
        <taxon>Hymenolepis</taxon>
    </lineage>
</organism>
<dbReference type="SUPFAM" id="SSF51905">
    <property type="entry name" value="FAD/NAD(P)-binding domain"/>
    <property type="match status" value="1"/>
</dbReference>
<dbReference type="EMBL" id="UYSG01001558">
    <property type="protein sequence ID" value="VDL46332.1"/>
    <property type="molecule type" value="Genomic_DNA"/>
</dbReference>
<accession>A0A0R3SH43</accession>
<dbReference type="GO" id="GO:0071949">
    <property type="term" value="F:FAD binding"/>
    <property type="evidence" value="ECO:0007669"/>
    <property type="project" value="InterPro"/>
</dbReference>
<dbReference type="InterPro" id="IPR036188">
    <property type="entry name" value="FAD/NAD-bd_sf"/>
</dbReference>
<gene>
    <name evidence="2" type="ORF">HDID_LOCUS4253</name>
</gene>
<evidence type="ECO:0000313" key="2">
    <source>
        <dbReference type="EMBL" id="VDL46332.1"/>
    </source>
</evidence>
<dbReference type="Proteomes" id="UP000274504">
    <property type="component" value="Unassembled WGS sequence"/>
</dbReference>
<dbReference type="InterPro" id="IPR002938">
    <property type="entry name" value="FAD-bd"/>
</dbReference>
<reference evidence="2 3" key="2">
    <citation type="submission" date="2018-11" db="EMBL/GenBank/DDBJ databases">
        <authorList>
            <consortium name="Pathogen Informatics"/>
        </authorList>
    </citation>
    <scope>NUCLEOTIDE SEQUENCE [LARGE SCALE GENOMIC DNA]</scope>
</reference>
<evidence type="ECO:0000259" key="1">
    <source>
        <dbReference type="Pfam" id="PF01494"/>
    </source>
</evidence>
<dbReference type="OrthoDB" id="6280057at2759"/>
<protein>
    <submittedName>
        <fullName evidence="4">FAD_binding_3 domain-containing protein</fullName>
    </submittedName>
</protein>
<sequence length="127" mass="14416">MTSENTVDYEPIENYFDQFCAATTYKGIYLAFERLCDAANLRSLPGCGQFYRELRQHLSFYWKAEAIFTNLDLRFNEITYGDQTVCENIQVLVVGSGPCGLRSAIELATLGANVVVIDKRTSFSRNF</sequence>